<proteinExistence type="predicted"/>
<gene>
    <name evidence="1" type="ORF">HG543_23760</name>
</gene>
<keyword evidence="2" id="KW-1185">Reference proteome</keyword>
<dbReference type="Proteomes" id="UP000518300">
    <property type="component" value="Unassembled WGS sequence"/>
</dbReference>
<comment type="caution">
    <text evidence="1">The sequence shown here is derived from an EMBL/GenBank/DDBJ whole genome shotgun (WGS) entry which is preliminary data.</text>
</comment>
<dbReference type="InterPro" id="IPR011751">
    <property type="entry name" value="Mxa_paralog_2265"/>
</dbReference>
<dbReference type="NCBIfam" id="TIGR02265">
    <property type="entry name" value="Mxa_TIGR02265"/>
    <property type="match status" value="1"/>
</dbReference>
<evidence type="ECO:0000313" key="2">
    <source>
        <dbReference type="Proteomes" id="UP000518300"/>
    </source>
</evidence>
<evidence type="ECO:0000313" key="1">
    <source>
        <dbReference type="EMBL" id="NMO17849.1"/>
    </source>
</evidence>
<dbReference type="Pfam" id="PF09536">
    <property type="entry name" value="DUF2378"/>
    <property type="match status" value="1"/>
</dbReference>
<organism evidence="1 2">
    <name type="scientific">Pyxidicoccus fallax</name>
    <dbReference type="NCBI Taxonomy" id="394095"/>
    <lineage>
        <taxon>Bacteria</taxon>
        <taxon>Pseudomonadati</taxon>
        <taxon>Myxococcota</taxon>
        <taxon>Myxococcia</taxon>
        <taxon>Myxococcales</taxon>
        <taxon>Cystobacterineae</taxon>
        <taxon>Myxococcaceae</taxon>
        <taxon>Pyxidicoccus</taxon>
    </lineage>
</organism>
<dbReference type="EMBL" id="JABBJJ010000112">
    <property type="protein sequence ID" value="NMO17849.1"/>
    <property type="molecule type" value="Genomic_DNA"/>
</dbReference>
<protein>
    <submittedName>
        <fullName evidence="1">TIGR02265 family protein</fullName>
    </submittedName>
</protein>
<dbReference type="RefSeq" id="WP_169347129.1">
    <property type="nucleotide sequence ID" value="NZ_JABBJJ010000112.1"/>
</dbReference>
<reference evidence="1 2" key="1">
    <citation type="submission" date="2020-04" db="EMBL/GenBank/DDBJ databases">
        <title>Draft genome of Pyxidicoccus fallax type strain.</title>
        <authorList>
            <person name="Whitworth D.E."/>
        </authorList>
    </citation>
    <scope>NUCLEOTIDE SEQUENCE [LARGE SCALE GENOMIC DNA]</scope>
    <source>
        <strain evidence="1 2">DSM 14698</strain>
    </source>
</reference>
<sequence>MDSPQHLQARLALCQPEHTVLDLFMQSLLESIATLTGAPLEGAAPRQGPAPRNAPPFRPARDYMEALHRGASALTATGLPYGDAVEKVSLHAANLIFSAPMGEMVLSVAGKDPNEGLSLTQGMAGATSNFGEREYERVSDRSARLTFRDEYFGPAWTRAMTLAGLRKANPGLDFQVELESGEPPYASFTLLVKW</sequence>
<accession>A0A848LJF0</accession>
<dbReference type="AlphaFoldDB" id="A0A848LJF0"/>
<name>A0A848LJF0_9BACT</name>